<gene>
    <name evidence="2" type="ORF">A994_01200</name>
</gene>
<feature type="transmembrane region" description="Helical" evidence="1">
    <location>
        <begin position="67"/>
        <end position="88"/>
    </location>
</feature>
<evidence type="ECO:0000313" key="2">
    <source>
        <dbReference type="EMBL" id="EKF86860.1"/>
    </source>
</evidence>
<dbReference type="Pfam" id="PF03596">
    <property type="entry name" value="Cad"/>
    <property type="match status" value="1"/>
</dbReference>
<dbReference type="AlphaFoldDB" id="K2RVV0"/>
<dbReference type="OrthoDB" id="71513at2157"/>
<keyword evidence="1" id="KW-0472">Membrane</keyword>
<evidence type="ECO:0000256" key="1">
    <source>
        <dbReference type="SAM" id="Phobius"/>
    </source>
</evidence>
<feature type="transmembrane region" description="Helical" evidence="1">
    <location>
        <begin position="173"/>
        <end position="194"/>
    </location>
</feature>
<dbReference type="Proteomes" id="UP000007360">
    <property type="component" value="Unassembled WGS sequence"/>
</dbReference>
<comment type="caution">
    <text evidence="2">The sequence shown here is derived from an EMBL/GenBank/DDBJ whole genome shotgun (WGS) entry which is preliminary data.</text>
</comment>
<keyword evidence="3" id="KW-1185">Reference proteome</keyword>
<evidence type="ECO:0000313" key="3">
    <source>
        <dbReference type="Proteomes" id="UP000007360"/>
    </source>
</evidence>
<keyword evidence="1" id="KW-1133">Transmembrane helix</keyword>
<proteinExistence type="predicted"/>
<keyword evidence="1" id="KW-0812">Transmembrane</keyword>
<dbReference type="RefSeq" id="WP_004029432.1">
    <property type="nucleotide sequence ID" value="NZ_AMPO01000001.1"/>
</dbReference>
<accession>K2RVV0</accession>
<protein>
    <submittedName>
        <fullName evidence="2">Cadmium resistance transporter</fullName>
    </submittedName>
</protein>
<dbReference type="PATRIC" id="fig|1204725.3.peg.239"/>
<name>K2RVV0_METFP</name>
<reference evidence="2 3" key="1">
    <citation type="journal article" date="2012" name="J. Bacteriol.">
        <title>Draft genome sequence of Methanobacterium formicicum DSM 3637, an archaebacterium isolated from the methane producer amoeba Pelomyxa palustris.</title>
        <authorList>
            <person name="Gutierrez G."/>
        </authorList>
    </citation>
    <scope>NUCLEOTIDE SEQUENCE [LARGE SCALE GENOMIC DNA]</scope>
    <source>
        <strain evidence="3">DSM 3637 / PP1</strain>
    </source>
</reference>
<feature type="transmembrane region" description="Helical" evidence="1">
    <location>
        <begin position="40"/>
        <end position="61"/>
    </location>
</feature>
<dbReference type="InterPro" id="IPR004676">
    <property type="entry name" value="Cd-R_transporter"/>
</dbReference>
<feature type="transmembrane region" description="Helical" evidence="1">
    <location>
        <begin position="138"/>
        <end position="161"/>
    </location>
</feature>
<feature type="transmembrane region" description="Helical" evidence="1">
    <location>
        <begin position="6"/>
        <end position="28"/>
    </location>
</feature>
<dbReference type="EMBL" id="AMPO01000001">
    <property type="protein sequence ID" value="EKF86860.1"/>
    <property type="molecule type" value="Genomic_DNA"/>
</dbReference>
<organism evidence="2 3">
    <name type="scientific">Methanobacterium formicicum (strain DSM 3637 / PP1)</name>
    <dbReference type="NCBI Taxonomy" id="1204725"/>
    <lineage>
        <taxon>Archaea</taxon>
        <taxon>Methanobacteriati</taxon>
        <taxon>Methanobacteriota</taxon>
        <taxon>Methanomada group</taxon>
        <taxon>Methanobacteria</taxon>
        <taxon>Methanobacteriales</taxon>
        <taxon>Methanobacteriaceae</taxon>
        <taxon>Methanobacterium</taxon>
    </lineage>
</organism>
<sequence length="195" mass="21852">METIIILTAIFAFISTNLDDMFILAAFFVNPHFRTKDVVLGQYLGFVILLTVSSLAYFAQFIIPPRWISLLGIIPIVIGIRSLIYLKNPESDDSGETPDFNKYKFGQKILPVALVTLANGGDNLGIYMPLFASMGLHSLFLTAITFLFMVGVWCFLGFKLVNNSILGDKIKNYGHYILPFVMITIGLVILLRGWF</sequence>